<organism evidence="2 3">
    <name type="scientific">Fusarium albosuccineum</name>
    <dbReference type="NCBI Taxonomy" id="1237068"/>
    <lineage>
        <taxon>Eukaryota</taxon>
        <taxon>Fungi</taxon>
        <taxon>Dikarya</taxon>
        <taxon>Ascomycota</taxon>
        <taxon>Pezizomycotina</taxon>
        <taxon>Sordariomycetes</taxon>
        <taxon>Hypocreomycetidae</taxon>
        <taxon>Hypocreales</taxon>
        <taxon>Nectriaceae</taxon>
        <taxon>Fusarium</taxon>
        <taxon>Fusarium decemcellulare species complex</taxon>
    </lineage>
</organism>
<evidence type="ECO:0000256" key="1">
    <source>
        <dbReference type="SAM" id="MobiDB-lite"/>
    </source>
</evidence>
<dbReference type="AlphaFoldDB" id="A0A8H4PE71"/>
<evidence type="ECO:0000313" key="3">
    <source>
        <dbReference type="Proteomes" id="UP000554235"/>
    </source>
</evidence>
<dbReference type="EMBL" id="JAADYS010000915">
    <property type="protein sequence ID" value="KAF4466216.1"/>
    <property type="molecule type" value="Genomic_DNA"/>
</dbReference>
<reference evidence="2 3" key="1">
    <citation type="submission" date="2020-01" db="EMBL/GenBank/DDBJ databases">
        <title>Identification and distribution of gene clusters putatively required for synthesis of sphingolipid metabolism inhibitors in phylogenetically diverse species of the filamentous fungus Fusarium.</title>
        <authorList>
            <person name="Kim H.-S."/>
            <person name="Busman M."/>
            <person name="Brown D.W."/>
            <person name="Divon H."/>
            <person name="Uhlig S."/>
            <person name="Proctor R.H."/>
        </authorList>
    </citation>
    <scope>NUCLEOTIDE SEQUENCE [LARGE SCALE GENOMIC DNA]</scope>
    <source>
        <strain evidence="2 3">NRRL 20459</strain>
    </source>
</reference>
<evidence type="ECO:0000313" key="2">
    <source>
        <dbReference type="EMBL" id="KAF4466216.1"/>
    </source>
</evidence>
<dbReference type="Proteomes" id="UP000554235">
    <property type="component" value="Unassembled WGS sequence"/>
</dbReference>
<comment type="caution">
    <text evidence="2">The sequence shown here is derived from an EMBL/GenBank/DDBJ whole genome shotgun (WGS) entry which is preliminary data.</text>
</comment>
<name>A0A8H4PE71_9HYPO</name>
<accession>A0A8H4PE71</accession>
<protein>
    <submittedName>
        <fullName evidence="2">Uncharacterized protein</fullName>
    </submittedName>
</protein>
<keyword evidence="3" id="KW-1185">Reference proteome</keyword>
<feature type="region of interest" description="Disordered" evidence="1">
    <location>
        <begin position="51"/>
        <end position="75"/>
    </location>
</feature>
<gene>
    <name evidence="2" type="ORF">FALBO_6930</name>
</gene>
<proteinExistence type="predicted"/>
<sequence length="94" mass="10729">MPSYVYRPDIPKKLGFKDWPEIFEVGEENLKKQQEWWEAGGKYRDGLLQSMASSSGTTPQRRRAAVNRKNAYESESEGEAQAAAKVIILRLIAR</sequence>